<reference evidence="2 3" key="1">
    <citation type="submission" date="2016-03" db="EMBL/GenBank/DDBJ databases">
        <title>Photobacterium proteolyticum sp. nov. a protease producing bacterium isolated from ocean sediments of Laizhou Bay.</title>
        <authorList>
            <person name="Li Y."/>
        </authorList>
    </citation>
    <scope>NUCLEOTIDE SEQUENCE [LARGE SCALE GENOMIC DNA]</scope>
    <source>
        <strain evidence="2 3">R-40508</strain>
    </source>
</reference>
<dbReference type="AlphaFoldDB" id="A0A178K3E6"/>
<dbReference type="Pfam" id="PF13302">
    <property type="entry name" value="Acetyltransf_3"/>
    <property type="match status" value="1"/>
</dbReference>
<dbReference type="PANTHER" id="PTHR43792">
    <property type="entry name" value="GNAT FAMILY, PUTATIVE (AFU_ORTHOLOGUE AFUA_3G00765)-RELATED-RELATED"/>
    <property type="match status" value="1"/>
</dbReference>
<dbReference type="OrthoDB" id="9801656at2"/>
<organism evidence="2 3">
    <name type="scientific">Photobacterium jeanii</name>
    <dbReference type="NCBI Taxonomy" id="858640"/>
    <lineage>
        <taxon>Bacteria</taxon>
        <taxon>Pseudomonadati</taxon>
        <taxon>Pseudomonadota</taxon>
        <taxon>Gammaproteobacteria</taxon>
        <taxon>Vibrionales</taxon>
        <taxon>Vibrionaceae</taxon>
        <taxon>Photobacterium</taxon>
    </lineage>
</organism>
<dbReference type="Gene3D" id="3.40.630.30">
    <property type="match status" value="1"/>
</dbReference>
<keyword evidence="3" id="KW-1185">Reference proteome</keyword>
<protein>
    <submittedName>
        <fullName evidence="2">GCN5 family acetyltransferase</fullName>
    </submittedName>
</protein>
<evidence type="ECO:0000259" key="1">
    <source>
        <dbReference type="PROSITE" id="PS51186"/>
    </source>
</evidence>
<proteinExistence type="predicted"/>
<dbReference type="STRING" id="858640.A3K86_22180"/>
<name>A0A178K3E6_9GAMM</name>
<accession>A0A178K3E6</accession>
<evidence type="ECO:0000313" key="3">
    <source>
        <dbReference type="Proteomes" id="UP000078503"/>
    </source>
</evidence>
<dbReference type="PANTHER" id="PTHR43792:SF1">
    <property type="entry name" value="N-ACETYLTRANSFERASE DOMAIN-CONTAINING PROTEIN"/>
    <property type="match status" value="1"/>
</dbReference>
<dbReference type="InterPro" id="IPR016181">
    <property type="entry name" value="Acyl_CoA_acyltransferase"/>
</dbReference>
<dbReference type="Proteomes" id="UP000078503">
    <property type="component" value="Unassembled WGS sequence"/>
</dbReference>
<dbReference type="SUPFAM" id="SSF55729">
    <property type="entry name" value="Acyl-CoA N-acyltransferases (Nat)"/>
    <property type="match status" value="1"/>
</dbReference>
<dbReference type="InterPro" id="IPR051531">
    <property type="entry name" value="N-acetyltransferase"/>
</dbReference>
<keyword evidence="2" id="KW-0808">Transferase</keyword>
<dbReference type="InterPro" id="IPR000182">
    <property type="entry name" value="GNAT_dom"/>
</dbReference>
<gene>
    <name evidence="2" type="ORF">A3K86_22180</name>
</gene>
<dbReference type="GO" id="GO:0016747">
    <property type="term" value="F:acyltransferase activity, transferring groups other than amino-acyl groups"/>
    <property type="evidence" value="ECO:0007669"/>
    <property type="project" value="InterPro"/>
</dbReference>
<dbReference type="RefSeq" id="WP_068336827.1">
    <property type="nucleotide sequence ID" value="NZ_LVHF01000033.1"/>
</dbReference>
<dbReference type="EMBL" id="LVHF01000033">
    <property type="protein sequence ID" value="OAN11626.1"/>
    <property type="molecule type" value="Genomic_DNA"/>
</dbReference>
<dbReference type="PROSITE" id="PS51186">
    <property type="entry name" value="GNAT"/>
    <property type="match status" value="1"/>
</dbReference>
<comment type="caution">
    <text evidence="2">The sequence shown here is derived from an EMBL/GenBank/DDBJ whole genome shotgun (WGS) entry which is preliminary data.</text>
</comment>
<evidence type="ECO:0000313" key="2">
    <source>
        <dbReference type="EMBL" id="OAN11626.1"/>
    </source>
</evidence>
<sequence length="180" mass="20531">MIETPRLVLRQWRDKDIEPYCQLCADPEVMRYFPSVLTDQESADQIARFRELINQNGWGFWALELKQNHELIGMVGLHYQDSNSGLPNAPLLEIGWRLSAKYWGNGYAPEAARAALNYGFEHVVDGLGLAEIHAFTAGVNLPSQRVMEKIGMSNTGNDFLHPKLERDHWLAPHVLYSILK</sequence>
<feature type="domain" description="N-acetyltransferase" evidence="1">
    <location>
        <begin position="7"/>
        <end position="180"/>
    </location>
</feature>